<evidence type="ECO:0000313" key="1">
    <source>
        <dbReference type="EMBL" id="OGM24877.1"/>
    </source>
</evidence>
<gene>
    <name evidence="1" type="ORF">A2627_02820</name>
</gene>
<dbReference type="EMBL" id="MGGI01000025">
    <property type="protein sequence ID" value="OGM24877.1"/>
    <property type="molecule type" value="Genomic_DNA"/>
</dbReference>
<proteinExistence type="predicted"/>
<dbReference type="Proteomes" id="UP000178851">
    <property type="component" value="Unassembled WGS sequence"/>
</dbReference>
<sequence length="76" mass="8614">MNCETALKFKIKAKTDSNNKPIKILSVNLYDNDNFFTRNSHRKNIRISTALGMNGKTLAKISSNLPIMIFIKSIIN</sequence>
<evidence type="ECO:0000313" key="2">
    <source>
        <dbReference type="Proteomes" id="UP000178851"/>
    </source>
</evidence>
<name>A0A1F7YC26_9BACT</name>
<reference evidence="1 2" key="1">
    <citation type="journal article" date="2016" name="Nat. Commun.">
        <title>Thousands of microbial genomes shed light on interconnected biogeochemical processes in an aquifer system.</title>
        <authorList>
            <person name="Anantharaman K."/>
            <person name="Brown C.T."/>
            <person name="Hug L.A."/>
            <person name="Sharon I."/>
            <person name="Castelle C.J."/>
            <person name="Probst A.J."/>
            <person name="Thomas B.C."/>
            <person name="Singh A."/>
            <person name="Wilkins M.J."/>
            <person name="Karaoz U."/>
            <person name="Brodie E.L."/>
            <person name="Williams K.H."/>
            <person name="Hubbard S.S."/>
            <person name="Banfield J.F."/>
        </authorList>
    </citation>
    <scope>NUCLEOTIDE SEQUENCE [LARGE SCALE GENOMIC DNA]</scope>
</reference>
<comment type="caution">
    <text evidence="1">The sequence shown here is derived from an EMBL/GenBank/DDBJ whole genome shotgun (WGS) entry which is preliminary data.</text>
</comment>
<dbReference type="AlphaFoldDB" id="A0A1F7YC26"/>
<accession>A0A1F7YC26</accession>
<protein>
    <submittedName>
        <fullName evidence="1">Uncharacterized protein</fullName>
    </submittedName>
</protein>
<organism evidence="1 2">
    <name type="scientific">Candidatus Woesebacteria bacterium RIFCSPHIGHO2_01_FULL_39_28</name>
    <dbReference type="NCBI Taxonomy" id="1802496"/>
    <lineage>
        <taxon>Bacteria</taxon>
        <taxon>Candidatus Woeseibacteriota</taxon>
    </lineage>
</organism>